<dbReference type="AlphaFoldDB" id="M7B4B9"/>
<evidence type="ECO:0000313" key="3">
    <source>
        <dbReference type="Proteomes" id="UP000031443"/>
    </source>
</evidence>
<reference evidence="3" key="1">
    <citation type="journal article" date="2013" name="Nat. Genet.">
        <title>The draft genomes of soft-shell turtle and green sea turtle yield insights into the development and evolution of the turtle-specific body plan.</title>
        <authorList>
            <person name="Wang Z."/>
            <person name="Pascual-Anaya J."/>
            <person name="Zadissa A."/>
            <person name="Li W."/>
            <person name="Niimura Y."/>
            <person name="Huang Z."/>
            <person name="Li C."/>
            <person name="White S."/>
            <person name="Xiong Z."/>
            <person name="Fang D."/>
            <person name="Wang B."/>
            <person name="Ming Y."/>
            <person name="Chen Y."/>
            <person name="Zheng Y."/>
            <person name="Kuraku S."/>
            <person name="Pignatelli M."/>
            <person name="Herrero J."/>
            <person name="Beal K."/>
            <person name="Nozawa M."/>
            <person name="Li Q."/>
            <person name="Wang J."/>
            <person name="Zhang H."/>
            <person name="Yu L."/>
            <person name="Shigenobu S."/>
            <person name="Wang J."/>
            <person name="Liu J."/>
            <person name="Flicek P."/>
            <person name="Searle S."/>
            <person name="Wang J."/>
            <person name="Kuratani S."/>
            <person name="Yin Y."/>
            <person name="Aken B."/>
            <person name="Zhang G."/>
            <person name="Irie N."/>
        </authorList>
    </citation>
    <scope>NUCLEOTIDE SEQUENCE [LARGE SCALE GENOMIC DNA]</scope>
</reference>
<proteinExistence type="predicted"/>
<organism evidence="2 3">
    <name type="scientific">Chelonia mydas</name>
    <name type="common">Green sea-turtle</name>
    <name type="synonym">Chelonia agassizi</name>
    <dbReference type="NCBI Taxonomy" id="8469"/>
    <lineage>
        <taxon>Eukaryota</taxon>
        <taxon>Metazoa</taxon>
        <taxon>Chordata</taxon>
        <taxon>Craniata</taxon>
        <taxon>Vertebrata</taxon>
        <taxon>Euteleostomi</taxon>
        <taxon>Archelosauria</taxon>
        <taxon>Testudinata</taxon>
        <taxon>Testudines</taxon>
        <taxon>Cryptodira</taxon>
        <taxon>Durocryptodira</taxon>
        <taxon>Americhelydia</taxon>
        <taxon>Chelonioidea</taxon>
        <taxon>Cheloniidae</taxon>
        <taxon>Chelonia</taxon>
    </lineage>
</organism>
<gene>
    <name evidence="2" type="ORF">UY3_12538</name>
</gene>
<feature type="compositionally biased region" description="Polar residues" evidence="1">
    <location>
        <begin position="13"/>
        <end position="24"/>
    </location>
</feature>
<dbReference type="Proteomes" id="UP000031443">
    <property type="component" value="Unassembled WGS sequence"/>
</dbReference>
<feature type="region of interest" description="Disordered" evidence="1">
    <location>
        <begin position="1"/>
        <end position="61"/>
    </location>
</feature>
<evidence type="ECO:0000313" key="2">
    <source>
        <dbReference type="EMBL" id="EMP30340.1"/>
    </source>
</evidence>
<name>M7B4B9_CHEMY</name>
<evidence type="ECO:0000256" key="1">
    <source>
        <dbReference type="SAM" id="MobiDB-lite"/>
    </source>
</evidence>
<accession>M7B4B9</accession>
<dbReference type="EMBL" id="KB550350">
    <property type="protein sequence ID" value="EMP30340.1"/>
    <property type="molecule type" value="Genomic_DNA"/>
</dbReference>
<protein>
    <submittedName>
        <fullName evidence="2">Uncharacterized protein</fullName>
    </submittedName>
</protein>
<sequence>MEAALRPPLEPGQSDSAPSTSASVKTAPPAILESRHRSPSPVPRKRHKKQPAERSKSSSGTVYCCQSSQFNAQTATEQNSVGVRKLLVFVRPEFRYQGHQIILLSLEQRDSHSSNAPAAALEITTQKHSLKALMLVASDC</sequence>
<keyword evidence="3" id="KW-1185">Reference proteome</keyword>